<dbReference type="PANTHER" id="PTHR30106">
    <property type="entry name" value="INNER MEMBRANE PROTEIN YEIH-RELATED"/>
    <property type="match status" value="1"/>
</dbReference>
<protein>
    <submittedName>
        <fullName evidence="8">Putative sulfate exporter family transporter</fullName>
    </submittedName>
</protein>
<comment type="subcellular location">
    <subcellularLocation>
        <location evidence="1">Cell membrane</location>
        <topology evidence="1">Multi-pass membrane protein</topology>
    </subcellularLocation>
</comment>
<feature type="transmembrane region" description="Helical" evidence="7">
    <location>
        <begin position="227"/>
        <end position="246"/>
    </location>
</feature>
<dbReference type="Proteomes" id="UP000289411">
    <property type="component" value="Unassembled WGS sequence"/>
</dbReference>
<feature type="transmembrane region" description="Helical" evidence="7">
    <location>
        <begin position="41"/>
        <end position="62"/>
    </location>
</feature>
<evidence type="ECO:0000256" key="1">
    <source>
        <dbReference type="ARBA" id="ARBA00004651"/>
    </source>
</evidence>
<feature type="transmembrane region" description="Helical" evidence="7">
    <location>
        <begin position="103"/>
        <end position="121"/>
    </location>
</feature>
<keyword evidence="5 7" id="KW-1133">Transmembrane helix</keyword>
<dbReference type="Pfam" id="PF03601">
    <property type="entry name" value="Cons_hypoth698"/>
    <property type="match status" value="1"/>
</dbReference>
<sequence length="358" mass="36562">MTTLALNRIVLLARILPGVMLCVAVALLADRLVPAEIALTGRLFVDPVVLAILLGTSVRAVWRPGAAWAQGITCSAKVLLECSVVLIGASIDANTLSRLGPTTILSVGLLVVAAVTGSYGFARAWGLPHRLSVLIACGNAICGNAAIGAVAPLVGADARDITTAVSFTAVFGLLVVLTLPTLIPILHLTPAQYGELAGLTVYSIPQVLAATAPVGILSSQIGTIVKLSRVLMLGPVVLGIAGVQVCRARRVVGTDRSPPETCEPPRIAASVSTFVPWFLVGFVGLASCRSAGLLPGAFVEPAAVAAHLLTVVSMAALGLNVDIRTLTRCGNRIALAVAGSLAGIFLMSLAIVRGLSPS</sequence>
<keyword evidence="6 7" id="KW-0472">Membrane</keyword>
<evidence type="ECO:0000256" key="6">
    <source>
        <dbReference type="ARBA" id="ARBA00023136"/>
    </source>
</evidence>
<feature type="transmembrane region" description="Helical" evidence="7">
    <location>
        <begin position="161"/>
        <end position="187"/>
    </location>
</feature>
<feature type="transmembrane region" description="Helical" evidence="7">
    <location>
        <begin position="74"/>
        <end position="91"/>
    </location>
</feature>
<keyword evidence="9" id="KW-1185">Reference proteome</keyword>
<feature type="transmembrane region" description="Helical" evidence="7">
    <location>
        <begin position="298"/>
        <end position="321"/>
    </location>
</feature>
<dbReference type="PANTHER" id="PTHR30106:SF2">
    <property type="entry name" value="UPF0324 INNER MEMBRANE PROTEIN YEIH"/>
    <property type="match status" value="1"/>
</dbReference>
<dbReference type="InterPro" id="IPR018383">
    <property type="entry name" value="UPF0324_pro"/>
</dbReference>
<feature type="transmembrane region" description="Helical" evidence="7">
    <location>
        <begin position="333"/>
        <end position="352"/>
    </location>
</feature>
<evidence type="ECO:0000256" key="2">
    <source>
        <dbReference type="ARBA" id="ARBA00007977"/>
    </source>
</evidence>
<dbReference type="EMBL" id="QYBC01000016">
    <property type="protein sequence ID" value="RYB03090.1"/>
    <property type="molecule type" value="Genomic_DNA"/>
</dbReference>
<evidence type="ECO:0000313" key="9">
    <source>
        <dbReference type="Proteomes" id="UP000289411"/>
    </source>
</evidence>
<evidence type="ECO:0000313" key="8">
    <source>
        <dbReference type="EMBL" id="RYB03090.1"/>
    </source>
</evidence>
<evidence type="ECO:0000256" key="5">
    <source>
        <dbReference type="ARBA" id="ARBA00022989"/>
    </source>
</evidence>
<accession>A0A4Q2R8E4</accession>
<dbReference type="RefSeq" id="WP_129220728.1">
    <property type="nucleotide sequence ID" value="NZ_QYBC01000016.1"/>
</dbReference>
<gene>
    <name evidence="8" type="ORF">D3272_18680</name>
</gene>
<dbReference type="AlphaFoldDB" id="A0A4Q2R8E4"/>
<comment type="caution">
    <text evidence="8">The sequence shown here is derived from an EMBL/GenBank/DDBJ whole genome shotgun (WGS) entry which is preliminary data.</text>
</comment>
<dbReference type="OrthoDB" id="5393513at2"/>
<feature type="transmembrane region" description="Helical" evidence="7">
    <location>
        <begin position="9"/>
        <end position="29"/>
    </location>
</feature>
<evidence type="ECO:0000256" key="4">
    <source>
        <dbReference type="ARBA" id="ARBA00022692"/>
    </source>
</evidence>
<evidence type="ECO:0000256" key="7">
    <source>
        <dbReference type="SAM" id="Phobius"/>
    </source>
</evidence>
<reference evidence="8 9" key="2">
    <citation type="submission" date="2019-02" db="EMBL/GenBank/DDBJ databases">
        <title>'Lichenibacterium ramalinii' gen. nov. sp. nov., 'Lichenibacterium minor' gen. nov. sp. nov.</title>
        <authorList>
            <person name="Pankratov T."/>
        </authorList>
    </citation>
    <scope>NUCLEOTIDE SEQUENCE [LARGE SCALE GENOMIC DNA]</scope>
    <source>
        <strain evidence="8 9">RmlP001</strain>
    </source>
</reference>
<proteinExistence type="inferred from homology"/>
<feature type="transmembrane region" description="Helical" evidence="7">
    <location>
        <begin position="199"/>
        <end position="221"/>
    </location>
</feature>
<reference evidence="8 9" key="1">
    <citation type="submission" date="2018-09" db="EMBL/GenBank/DDBJ databases">
        <authorList>
            <person name="Grouzdev D.S."/>
            <person name="Krutkina M.S."/>
        </authorList>
    </citation>
    <scope>NUCLEOTIDE SEQUENCE [LARGE SCALE GENOMIC DNA]</scope>
    <source>
        <strain evidence="8 9">RmlP001</strain>
    </source>
</reference>
<feature type="transmembrane region" description="Helical" evidence="7">
    <location>
        <begin position="133"/>
        <end position="155"/>
    </location>
</feature>
<name>A0A4Q2R8E4_9HYPH</name>
<evidence type="ECO:0000256" key="3">
    <source>
        <dbReference type="ARBA" id="ARBA00022475"/>
    </source>
</evidence>
<feature type="transmembrane region" description="Helical" evidence="7">
    <location>
        <begin position="267"/>
        <end position="286"/>
    </location>
</feature>
<keyword evidence="3" id="KW-1003">Cell membrane</keyword>
<dbReference type="GO" id="GO:0005886">
    <property type="term" value="C:plasma membrane"/>
    <property type="evidence" value="ECO:0007669"/>
    <property type="project" value="UniProtKB-SubCell"/>
</dbReference>
<keyword evidence="4 7" id="KW-0812">Transmembrane</keyword>
<organism evidence="8 9">
    <name type="scientific">Lichenibacterium ramalinae</name>
    <dbReference type="NCBI Taxonomy" id="2316527"/>
    <lineage>
        <taxon>Bacteria</taxon>
        <taxon>Pseudomonadati</taxon>
        <taxon>Pseudomonadota</taxon>
        <taxon>Alphaproteobacteria</taxon>
        <taxon>Hyphomicrobiales</taxon>
        <taxon>Lichenihabitantaceae</taxon>
        <taxon>Lichenibacterium</taxon>
    </lineage>
</organism>
<comment type="similarity">
    <text evidence="2">Belongs to the UPF0324 family.</text>
</comment>